<accession>A0ABQ7HVW2</accession>
<dbReference type="Proteomes" id="UP001516464">
    <property type="component" value="Unassembled WGS sequence"/>
</dbReference>
<dbReference type="Pfam" id="PF12253">
    <property type="entry name" value="CAF1A_dimeriz"/>
    <property type="match status" value="1"/>
</dbReference>
<sequence>MIDYHPAVLKSLYEFKLRSDNEIPDELLVAILEAKTGIDIRVLDSVIFDFKSNKPNKKSREKILLEKINELFQWRFYSSQKQENAVSKDVTEDNYHKSLTDNLNPTSDNGIWVLESKNVKFEDSQLKAYIMSVRKKARSLYKRKNIIKQGDGSIDNKKVKKDDDMPKQENSKTNSRFSILNFAKINEKITREDNSEMKFRPIKFDDNTVVYKVGDVIESIRRPPDIEIPKRLTFIKFYNQIRPPLYEFYSPKLKIKNSLKKIDLVEDYDFDSDLEWENNECDNIDAEILDSTESEEEDDEEYSNSDFIDDSEEESQETQVAINQPHLTKPECIYHQYKNFDEEWLRIPLIEYSTIPDNLIDELKKEYKNNTENQMSFIKNFGKKHYIKQSVLLKKIKEFEEIENSR</sequence>
<proteinExistence type="predicted"/>
<gene>
    <name evidence="3" type="ORF">TCON_2491</name>
</gene>
<comment type="caution">
    <text evidence="3">The sequence shown here is derived from an EMBL/GenBank/DDBJ whole genome shotgun (WGS) entry which is preliminary data.</text>
</comment>
<dbReference type="EMBL" id="SBIQ01000327">
    <property type="protein sequence ID" value="KAF7679710.1"/>
    <property type="molecule type" value="Genomic_DNA"/>
</dbReference>
<feature type="compositionally biased region" description="Basic and acidic residues" evidence="1">
    <location>
        <begin position="154"/>
        <end position="170"/>
    </location>
</feature>
<name>A0ABQ7HVW2_9MICR</name>
<organism evidence="3 4">
    <name type="scientific">Astathelohania contejeani</name>
    <dbReference type="NCBI Taxonomy" id="164912"/>
    <lineage>
        <taxon>Eukaryota</taxon>
        <taxon>Fungi</taxon>
        <taxon>Fungi incertae sedis</taxon>
        <taxon>Microsporidia</taxon>
        <taxon>Astathelohaniidae</taxon>
        <taxon>Astathelohania</taxon>
    </lineage>
</organism>
<dbReference type="InterPro" id="IPR022043">
    <property type="entry name" value="CAF1A_DD"/>
</dbReference>
<protein>
    <recommendedName>
        <fullName evidence="2">Chromatin assembly factor 1 subunit A dimerization domain-containing protein</fullName>
    </recommendedName>
</protein>
<feature type="region of interest" description="Disordered" evidence="1">
    <location>
        <begin position="289"/>
        <end position="318"/>
    </location>
</feature>
<evidence type="ECO:0000313" key="4">
    <source>
        <dbReference type="Proteomes" id="UP001516464"/>
    </source>
</evidence>
<feature type="domain" description="Chromatin assembly factor 1 subunit A dimerization" evidence="2">
    <location>
        <begin position="234"/>
        <end position="301"/>
    </location>
</feature>
<reference evidence="3 4" key="1">
    <citation type="submission" date="2019-01" db="EMBL/GenBank/DDBJ databases">
        <title>Genomes sequencing and comparative genomics of infectious freshwater microsporidia, Cucumispora dikerogammari and Thelohania contejeani.</title>
        <authorList>
            <person name="Cormier A."/>
            <person name="Giraud I."/>
            <person name="Wattier R."/>
            <person name="Teixeira M."/>
            <person name="Grandjean F."/>
            <person name="Rigaud T."/>
            <person name="Cordaux R."/>
        </authorList>
    </citation>
    <scope>NUCLEOTIDE SEQUENCE [LARGE SCALE GENOMIC DNA]</scope>
    <source>
        <strain evidence="3">T1</strain>
        <tissue evidence="3">Spores</tissue>
    </source>
</reference>
<evidence type="ECO:0000256" key="1">
    <source>
        <dbReference type="SAM" id="MobiDB-lite"/>
    </source>
</evidence>
<feature type="region of interest" description="Disordered" evidence="1">
    <location>
        <begin position="152"/>
        <end position="172"/>
    </location>
</feature>
<feature type="compositionally biased region" description="Acidic residues" evidence="1">
    <location>
        <begin position="289"/>
        <end position="316"/>
    </location>
</feature>
<evidence type="ECO:0000259" key="2">
    <source>
        <dbReference type="Pfam" id="PF12253"/>
    </source>
</evidence>
<evidence type="ECO:0000313" key="3">
    <source>
        <dbReference type="EMBL" id="KAF7679710.1"/>
    </source>
</evidence>
<keyword evidence="4" id="KW-1185">Reference proteome</keyword>